<organism evidence="2 3">
    <name type="scientific">Lysobacter firmicutimachus</name>
    <dbReference type="NCBI Taxonomy" id="1792846"/>
    <lineage>
        <taxon>Bacteria</taxon>
        <taxon>Pseudomonadati</taxon>
        <taxon>Pseudomonadota</taxon>
        <taxon>Gammaproteobacteria</taxon>
        <taxon>Lysobacterales</taxon>
        <taxon>Lysobacteraceae</taxon>
        <taxon>Lysobacter</taxon>
    </lineage>
</organism>
<keyword evidence="3" id="KW-1185">Reference proteome</keyword>
<accession>A0ABU8D7K5</accession>
<protein>
    <submittedName>
        <fullName evidence="2">LysM domain-containing protein</fullName>
    </submittedName>
</protein>
<dbReference type="Proteomes" id="UP001387215">
    <property type="component" value="Unassembled WGS sequence"/>
</dbReference>
<dbReference type="EMBL" id="JBANDL010000002">
    <property type="protein sequence ID" value="MEI2457014.1"/>
    <property type="molecule type" value="Genomic_DNA"/>
</dbReference>
<dbReference type="PROSITE" id="PS51782">
    <property type="entry name" value="LYSM"/>
    <property type="match status" value="1"/>
</dbReference>
<dbReference type="SUPFAM" id="SSF54106">
    <property type="entry name" value="LysM domain"/>
    <property type="match status" value="1"/>
</dbReference>
<reference evidence="2 3" key="1">
    <citation type="submission" date="2024-02" db="EMBL/GenBank/DDBJ databases">
        <title>Lysobacter Genome Sequencing and Mining.</title>
        <authorList>
            <person name="Bierman J."/>
            <person name="Walker M.C."/>
        </authorList>
    </citation>
    <scope>NUCLEOTIDE SEQUENCE [LARGE SCALE GENOMIC DNA]</scope>
    <source>
        <strain evidence="2 3">PB6250</strain>
    </source>
</reference>
<gene>
    <name evidence="2" type="ORF">V2J18_20350</name>
</gene>
<dbReference type="SMART" id="SM00257">
    <property type="entry name" value="LysM"/>
    <property type="match status" value="1"/>
</dbReference>
<dbReference type="Gene3D" id="3.90.1720.10">
    <property type="entry name" value="endopeptidase domain like (from Nostoc punctiforme)"/>
    <property type="match status" value="1"/>
</dbReference>
<name>A0ABU8D7K5_9GAMM</name>
<comment type="caution">
    <text evidence="2">The sequence shown here is derived from an EMBL/GenBank/DDBJ whole genome shotgun (WGS) entry which is preliminary data.</text>
</comment>
<dbReference type="InterPro" id="IPR018392">
    <property type="entry name" value="LysM"/>
</dbReference>
<evidence type="ECO:0000313" key="3">
    <source>
        <dbReference type="Proteomes" id="UP001387215"/>
    </source>
</evidence>
<dbReference type="InterPro" id="IPR036779">
    <property type="entry name" value="LysM_dom_sf"/>
</dbReference>
<evidence type="ECO:0000313" key="2">
    <source>
        <dbReference type="EMBL" id="MEI2457014.1"/>
    </source>
</evidence>
<dbReference type="Pfam" id="PF01476">
    <property type="entry name" value="LysM"/>
    <property type="match status" value="1"/>
</dbReference>
<sequence>MIHNIVRGDTLSDIALLFQTTVERLMSLNDQIQNRDLIFAGDTLRLDGLSEGRGDGRIDTDNRVDADTRVDTGRGNAADIAKRFLGRDASDLKRSGEIPMNPNVPSDVCCANFVTACLQKAGAIDWHTDSVVNLRDRLIGEGWKRVDVSQAKPGDVVIMQNARQSHTVLFAGLDANGKPQFIGSNNRNADGTQEISWGGASGDWYILSRPR</sequence>
<dbReference type="Gene3D" id="3.10.350.10">
    <property type="entry name" value="LysM domain"/>
    <property type="match status" value="1"/>
</dbReference>
<dbReference type="CDD" id="cd00118">
    <property type="entry name" value="LysM"/>
    <property type="match status" value="1"/>
</dbReference>
<proteinExistence type="predicted"/>
<feature type="domain" description="LysM" evidence="1">
    <location>
        <begin position="1"/>
        <end position="46"/>
    </location>
</feature>
<dbReference type="RefSeq" id="WP_336132721.1">
    <property type="nucleotide sequence ID" value="NZ_JBANDL010000002.1"/>
</dbReference>
<evidence type="ECO:0000259" key="1">
    <source>
        <dbReference type="PROSITE" id="PS51782"/>
    </source>
</evidence>